<dbReference type="InterPro" id="IPR029688">
    <property type="entry name" value="ICR"/>
</dbReference>
<evidence type="ECO:0000313" key="7">
    <source>
        <dbReference type="RefSeq" id="XP_011006706.1"/>
    </source>
</evidence>
<evidence type="ECO:0000313" key="5">
    <source>
        <dbReference type="Proteomes" id="UP000694918"/>
    </source>
</evidence>
<dbReference type="RefSeq" id="XP_011006707.1">
    <property type="nucleotide sequence ID" value="XM_011008405.1"/>
</dbReference>
<dbReference type="AlphaFoldDB" id="A0AAJ6X615"/>
<feature type="compositionally biased region" description="Acidic residues" evidence="4">
    <location>
        <begin position="127"/>
        <end position="138"/>
    </location>
</feature>
<evidence type="ECO:0000256" key="3">
    <source>
        <dbReference type="SAM" id="Coils"/>
    </source>
</evidence>
<dbReference type="RefSeq" id="XP_011006706.1">
    <property type="nucleotide sequence ID" value="XM_011008404.1"/>
</dbReference>
<gene>
    <name evidence="6 7 8 9" type="primary">LOC105112638</name>
</gene>
<feature type="compositionally biased region" description="Basic and acidic residues" evidence="4">
    <location>
        <begin position="142"/>
        <end position="166"/>
    </location>
</feature>
<evidence type="ECO:0000256" key="4">
    <source>
        <dbReference type="SAM" id="MobiDB-lite"/>
    </source>
</evidence>
<evidence type="ECO:0000313" key="9">
    <source>
        <dbReference type="RefSeq" id="XP_011006708.1"/>
    </source>
</evidence>
<dbReference type="RefSeq" id="XP_011006708.1">
    <property type="nucleotide sequence ID" value="XM_011008406.1"/>
</dbReference>
<feature type="compositionally biased region" description="Basic and acidic residues" evidence="4">
    <location>
        <begin position="92"/>
        <end position="103"/>
    </location>
</feature>
<protein>
    <submittedName>
        <fullName evidence="6 7">Interactor of constitutive active ROPs 4-like</fullName>
    </submittedName>
</protein>
<feature type="compositionally biased region" description="Polar residues" evidence="4">
    <location>
        <begin position="50"/>
        <end position="61"/>
    </location>
</feature>
<dbReference type="PANTHER" id="PTHR34224">
    <property type="entry name" value="INTERACTOR OF CONSTITUTIVE ACTIVE ROPS 2, CHLOROPLASTIC-RELATED"/>
    <property type="match status" value="1"/>
</dbReference>
<accession>A0AAJ6X615</accession>
<evidence type="ECO:0000256" key="2">
    <source>
        <dbReference type="ARBA" id="ARBA00023054"/>
    </source>
</evidence>
<organism evidence="5 7">
    <name type="scientific">Populus euphratica</name>
    <name type="common">Euphrates poplar</name>
    <dbReference type="NCBI Taxonomy" id="75702"/>
    <lineage>
        <taxon>Eukaryota</taxon>
        <taxon>Viridiplantae</taxon>
        <taxon>Streptophyta</taxon>
        <taxon>Embryophyta</taxon>
        <taxon>Tracheophyta</taxon>
        <taxon>Spermatophyta</taxon>
        <taxon>Magnoliopsida</taxon>
        <taxon>eudicotyledons</taxon>
        <taxon>Gunneridae</taxon>
        <taxon>Pentapetalae</taxon>
        <taxon>rosids</taxon>
        <taxon>fabids</taxon>
        <taxon>Malpighiales</taxon>
        <taxon>Salicaceae</taxon>
        <taxon>Saliceae</taxon>
        <taxon>Populus</taxon>
    </lineage>
</organism>
<dbReference type="PANTHER" id="PTHR34224:SF2">
    <property type="entry name" value="INTERACTOR OF CONSTITUTIVE ACTIVE ROPS 4"/>
    <property type="match status" value="1"/>
</dbReference>
<feature type="coiled-coil region" evidence="3">
    <location>
        <begin position="188"/>
        <end position="292"/>
    </location>
</feature>
<dbReference type="Proteomes" id="UP000694918">
    <property type="component" value="Unplaced"/>
</dbReference>
<feature type="compositionally biased region" description="Basic and acidic residues" evidence="4">
    <location>
        <begin position="29"/>
        <end position="48"/>
    </location>
</feature>
<sequence length="372" mass="40843">MPRSRGSEMPQRQSPRGSHPHRTSNSDSDPLHHRPITDRREKLGDRCSPRGSQPDSLNQKKLGTRIADLESQLGQAQVELKTLKEQLASAEAAKKEAQKELEKKARKGAVPEPEVDSKKADSNSADEVSEDIQLETDVFEVPVEKKTVEPKVDPGDLLDQVEKENNPTDIPAEPLVISEPEKLSFHDLALKDDEINMLKTKLEEKQKDLEVFGMENENLKNQLNVANLYISSAKSKEEEVSLKLGQLGEELEASKANAAQLKGKLEAAEGANEALETEMKKMRVQTEQWRKAADAAAAVLAGGVEMNGRIPERCGSMDKHFGGVFEPPVGGYAGFVGSPGMADDLDDGFGSVKRKSSGIKKFGDLWKKKGQK</sequence>
<dbReference type="RefSeq" id="XP_011006705.1">
    <property type="nucleotide sequence ID" value="XM_011008403.1"/>
</dbReference>
<evidence type="ECO:0000256" key="1">
    <source>
        <dbReference type="ARBA" id="ARBA00009778"/>
    </source>
</evidence>
<dbReference type="KEGG" id="peu:105112638"/>
<reference evidence="6 7" key="1">
    <citation type="submission" date="2025-04" db="UniProtKB">
        <authorList>
            <consortium name="RefSeq"/>
        </authorList>
    </citation>
    <scope>IDENTIFICATION</scope>
</reference>
<proteinExistence type="inferred from homology"/>
<keyword evidence="2 3" id="KW-0175">Coiled coil</keyword>
<name>A0AAJ6X615_POPEU</name>
<dbReference type="GeneID" id="105112638"/>
<feature type="region of interest" description="Disordered" evidence="4">
    <location>
        <begin position="89"/>
        <end position="172"/>
    </location>
</feature>
<comment type="similarity">
    <text evidence="1">Belongs to the ICR family.</text>
</comment>
<evidence type="ECO:0000313" key="6">
    <source>
        <dbReference type="RefSeq" id="XP_011006705.1"/>
    </source>
</evidence>
<keyword evidence="5" id="KW-1185">Reference proteome</keyword>
<evidence type="ECO:0000313" key="8">
    <source>
        <dbReference type="RefSeq" id="XP_011006707.1"/>
    </source>
</evidence>
<feature type="region of interest" description="Disordered" evidence="4">
    <location>
        <begin position="1"/>
        <end position="63"/>
    </location>
</feature>